<feature type="signal peptide" evidence="13">
    <location>
        <begin position="1"/>
        <end position="20"/>
    </location>
</feature>
<evidence type="ECO:0000256" key="11">
    <source>
        <dbReference type="ARBA" id="ARBA00034114"/>
    </source>
</evidence>
<dbReference type="KEGG" id="nau:109234225"/>
<dbReference type="GO" id="GO:0009820">
    <property type="term" value="P:alkaloid metabolic process"/>
    <property type="evidence" value="ECO:0007669"/>
    <property type="project" value="UniProtKB-KW"/>
</dbReference>
<dbReference type="PANTHER" id="PTHR32448">
    <property type="entry name" value="OS08G0158400 PROTEIN"/>
    <property type="match status" value="1"/>
</dbReference>
<evidence type="ECO:0000313" key="16">
    <source>
        <dbReference type="Proteomes" id="UP000187609"/>
    </source>
</evidence>
<dbReference type="OMA" id="DTAFYYR"/>
<comment type="similarity">
    <text evidence="3">Belongs to the oxygen-dependent FAD-linked oxidoreductase family.</text>
</comment>
<dbReference type="STRING" id="49451.A0A1J6INV9"/>
<organism evidence="15 16">
    <name type="scientific">Nicotiana attenuata</name>
    <name type="common">Coyote tobacco</name>
    <dbReference type="NCBI Taxonomy" id="49451"/>
    <lineage>
        <taxon>Eukaryota</taxon>
        <taxon>Viridiplantae</taxon>
        <taxon>Streptophyta</taxon>
        <taxon>Embryophyta</taxon>
        <taxon>Tracheophyta</taxon>
        <taxon>Spermatophyta</taxon>
        <taxon>Magnoliopsida</taxon>
        <taxon>eudicotyledons</taxon>
        <taxon>Gunneridae</taxon>
        <taxon>Pentapetalae</taxon>
        <taxon>asterids</taxon>
        <taxon>lamiids</taxon>
        <taxon>Solanales</taxon>
        <taxon>Solanaceae</taxon>
        <taxon>Nicotianoideae</taxon>
        <taxon>Nicotianeae</taxon>
        <taxon>Nicotiana</taxon>
    </lineage>
</organism>
<dbReference type="PROSITE" id="PS51387">
    <property type="entry name" value="FAD_PCMH"/>
    <property type="match status" value="1"/>
</dbReference>
<evidence type="ECO:0000256" key="2">
    <source>
        <dbReference type="ARBA" id="ARBA00004116"/>
    </source>
</evidence>
<dbReference type="Gene3D" id="3.30.465.10">
    <property type="match status" value="1"/>
</dbReference>
<dbReference type="InterPro" id="IPR016167">
    <property type="entry name" value="FAD-bd_PCMH_sub1"/>
</dbReference>
<dbReference type="SUPFAM" id="SSF56176">
    <property type="entry name" value="FAD-binding/transporter-associated domain-like"/>
    <property type="match status" value="1"/>
</dbReference>
<keyword evidence="6" id="KW-0285">Flavoprotein</keyword>
<keyword evidence="7 13" id="KW-0732">Signal</keyword>
<keyword evidence="4" id="KW-0926">Vacuole</keyword>
<dbReference type="FunFam" id="3.30.43.10:FF:000004">
    <property type="entry name" value="Berberine bridge enzyme-like 15"/>
    <property type="match status" value="1"/>
</dbReference>
<evidence type="ECO:0000256" key="12">
    <source>
        <dbReference type="ARBA" id="ARBA00045734"/>
    </source>
</evidence>
<dbReference type="InterPro" id="IPR036318">
    <property type="entry name" value="FAD-bd_PCMH-like_sf"/>
</dbReference>
<keyword evidence="10" id="KW-0325">Glycoprotein</keyword>
<evidence type="ECO:0000256" key="10">
    <source>
        <dbReference type="ARBA" id="ARBA00023180"/>
    </source>
</evidence>
<feature type="domain" description="FAD-binding PCMH-type" evidence="14">
    <location>
        <begin position="73"/>
        <end position="247"/>
    </location>
</feature>
<reference evidence="15" key="1">
    <citation type="submission" date="2016-11" db="EMBL/GenBank/DDBJ databases">
        <title>The genome of Nicotiana attenuata.</title>
        <authorList>
            <person name="Xu S."/>
            <person name="Brockmoeller T."/>
            <person name="Gaquerel E."/>
            <person name="Navarro A."/>
            <person name="Kuhl H."/>
            <person name="Gase K."/>
            <person name="Ling Z."/>
            <person name="Zhou W."/>
            <person name="Kreitzer C."/>
            <person name="Stanke M."/>
            <person name="Tang H."/>
            <person name="Lyons E."/>
            <person name="Pandey P."/>
            <person name="Pandey S.P."/>
            <person name="Timmermann B."/>
            <person name="Baldwin I.T."/>
        </authorList>
    </citation>
    <scope>NUCLEOTIDE SEQUENCE [LARGE SCALE GENOMIC DNA]</scope>
    <source>
        <strain evidence="15">UT</strain>
    </source>
</reference>
<dbReference type="UniPathway" id="UPA00107"/>
<evidence type="ECO:0000256" key="3">
    <source>
        <dbReference type="ARBA" id="ARBA00005466"/>
    </source>
</evidence>
<dbReference type="InterPro" id="IPR016169">
    <property type="entry name" value="FAD-bd_PCMH_sub2"/>
</dbReference>
<dbReference type="InterPro" id="IPR012951">
    <property type="entry name" value="BBE"/>
</dbReference>
<comment type="caution">
    <text evidence="15">The sequence shown here is derived from an EMBL/GenBank/DDBJ whole genome shotgun (WGS) entry which is preliminary data.</text>
</comment>
<protein>
    <submittedName>
        <fullName evidence="15">Reticuline oxidase-like protein</fullName>
    </submittedName>
</protein>
<comment type="cofactor">
    <cofactor evidence="1">
        <name>FAD</name>
        <dbReference type="ChEBI" id="CHEBI:57692"/>
    </cofactor>
</comment>
<dbReference type="GO" id="GO:0016491">
    <property type="term" value="F:oxidoreductase activity"/>
    <property type="evidence" value="ECO:0007669"/>
    <property type="project" value="InterPro"/>
</dbReference>
<dbReference type="AlphaFoldDB" id="A0A1J6INV9"/>
<dbReference type="InterPro" id="IPR006094">
    <property type="entry name" value="Oxid_FAD_bind_N"/>
</dbReference>
<accession>A0A1J6INV9</accession>
<proteinExistence type="inferred from homology"/>
<dbReference type="Gene3D" id="3.30.43.10">
    <property type="entry name" value="Uridine Diphospho-n-acetylenolpyruvylglucosamine Reductase, domain 2"/>
    <property type="match status" value="1"/>
</dbReference>
<dbReference type="Pfam" id="PF01565">
    <property type="entry name" value="FAD_binding_4"/>
    <property type="match status" value="1"/>
</dbReference>
<evidence type="ECO:0000256" key="7">
    <source>
        <dbReference type="ARBA" id="ARBA00022729"/>
    </source>
</evidence>
<evidence type="ECO:0000256" key="6">
    <source>
        <dbReference type="ARBA" id="ARBA00022630"/>
    </source>
</evidence>
<evidence type="ECO:0000256" key="13">
    <source>
        <dbReference type="SAM" id="SignalP"/>
    </source>
</evidence>
<evidence type="ECO:0000256" key="1">
    <source>
        <dbReference type="ARBA" id="ARBA00001974"/>
    </source>
</evidence>
<evidence type="ECO:0000256" key="5">
    <source>
        <dbReference type="ARBA" id="ARBA00022589"/>
    </source>
</evidence>
<keyword evidence="8" id="KW-0274">FAD</keyword>
<sequence length="572" mass="64200">MSTCLLAFLVLIFWNSFSHGNSDSIYDSFVNCLTTKSVPQQEISKIVYSPNNPSFNPILQAYIRNRRFFNSSATSKPVIIVTPTEESHVSSTVLCTKETNLQLKVRSGGHDYEGISYISNVPFIMLDMFNLRSISINVNDNTAWVQAGATLGELYYNIWTKSNVLGFPAGVCPTVGIGGHVSGGGYGNMLRKFGLSVDNVLDARLVDVNGRILDRKAMGEDLFWAIKGGGGASFGVILAFQIQLVQVPQTVAYFRVERFLDQNATDAVLQWQNVVNKIDNDLFIRLLVQPITVKNKEKKVKGKKTAQQKSIRITFIALFLGDSSRLISLVSNELPALGLTKQDCIEMSWIDSVLQWTNFDNTTKPIALLNRTGDPLNFLKRKSDYVQEPIPRDGLESIFQKMISLGKAGLVFNPYGGRMAEIREDETPFPHREGILFKIQYSVNWKEEGAAAEKEYLTQIRDLYGFMTPFVSKNPRQAYLNYRDLDIGTNDQGPRSLEEGRVYGTMYFKNNFDRLVKVKSAVNPTNFFRNEQSIPTQIQDIGAYGKVNRGSCFSQSLALVLGECLIWMSIML</sequence>
<keyword evidence="5" id="KW-0017">Alkaloid metabolism</keyword>
<comment type="pathway">
    <text evidence="11">Alkaloid biosynthesis; nicotine biosynthesis.</text>
</comment>
<dbReference type="SMR" id="A0A1J6INV9"/>
<name>A0A1J6INV9_NICAT</name>
<evidence type="ECO:0000256" key="4">
    <source>
        <dbReference type="ARBA" id="ARBA00022554"/>
    </source>
</evidence>
<dbReference type="GO" id="GO:0071949">
    <property type="term" value="F:FAD binding"/>
    <property type="evidence" value="ECO:0007669"/>
    <property type="project" value="InterPro"/>
</dbReference>
<evidence type="ECO:0000256" key="9">
    <source>
        <dbReference type="ARBA" id="ARBA00023157"/>
    </source>
</evidence>
<gene>
    <name evidence="15" type="ORF">A4A49_03083</name>
</gene>
<feature type="chain" id="PRO_5012882272" evidence="13">
    <location>
        <begin position="21"/>
        <end position="572"/>
    </location>
</feature>
<dbReference type="EMBL" id="MJEQ01037193">
    <property type="protein sequence ID" value="OIS96840.1"/>
    <property type="molecule type" value="Genomic_DNA"/>
</dbReference>
<keyword evidence="9" id="KW-1015">Disulfide bond</keyword>
<comment type="function">
    <text evidence="12">Involved in the biosynthesis of pyridine alkaloid natural products, leading mainly to the production of anabasine, anatabine, nicotine and nornicotine, effective deterrents against herbivores with antiparasitic and pesticide properties (neurotoxins); nornicotine serves as the precursor in the synthesis of the carcinogen compound N'-nitrosonornicotine (NNN). Catalyzes a late oxidation step subsequent to the pyridine ring condensation reaction in the biosynthesis of alkaloids.</text>
</comment>
<dbReference type="GO" id="GO:0042179">
    <property type="term" value="P:nicotine biosynthetic process"/>
    <property type="evidence" value="ECO:0007669"/>
    <property type="project" value="UniProtKB-UniPathway"/>
</dbReference>
<evidence type="ECO:0000259" key="14">
    <source>
        <dbReference type="PROSITE" id="PS51387"/>
    </source>
</evidence>
<dbReference type="Proteomes" id="UP000187609">
    <property type="component" value="Unassembled WGS sequence"/>
</dbReference>
<comment type="subcellular location">
    <subcellularLocation>
        <location evidence="2">Vacuole</location>
    </subcellularLocation>
</comment>
<dbReference type="InterPro" id="IPR016166">
    <property type="entry name" value="FAD-bd_PCMH"/>
</dbReference>
<dbReference type="GO" id="GO:0005773">
    <property type="term" value="C:vacuole"/>
    <property type="evidence" value="ECO:0007669"/>
    <property type="project" value="UniProtKB-SubCell"/>
</dbReference>
<dbReference type="OrthoDB" id="407275at2759"/>
<evidence type="ECO:0000256" key="8">
    <source>
        <dbReference type="ARBA" id="ARBA00022827"/>
    </source>
</evidence>
<dbReference type="Gene3D" id="3.40.462.20">
    <property type="match status" value="1"/>
</dbReference>
<dbReference type="Pfam" id="PF08031">
    <property type="entry name" value="BBE"/>
    <property type="match status" value="1"/>
</dbReference>
<evidence type="ECO:0000313" key="15">
    <source>
        <dbReference type="EMBL" id="OIS96840.1"/>
    </source>
</evidence>
<keyword evidence="16" id="KW-1185">Reference proteome</keyword>
<dbReference type="Gramene" id="OIS96840">
    <property type="protein sequence ID" value="OIS96840"/>
    <property type="gene ID" value="A4A49_03083"/>
</dbReference>